<dbReference type="AlphaFoldDB" id="A0A0R1JSP6"/>
<dbReference type="Proteomes" id="UP000051804">
    <property type="component" value="Unassembled WGS sequence"/>
</dbReference>
<evidence type="ECO:0000313" key="3">
    <source>
        <dbReference type="Proteomes" id="UP000051804"/>
    </source>
</evidence>
<comment type="caution">
    <text evidence="2">The sequence shown here is derived from an EMBL/GenBank/DDBJ whole genome shotgun (WGS) entry which is preliminary data.</text>
</comment>
<name>A0A0R1JSP6_9LACO</name>
<dbReference type="RefSeq" id="WP_054721744.1">
    <property type="nucleotide sequence ID" value="NZ_AZDJ01000026.1"/>
</dbReference>
<dbReference type="NCBIfam" id="NF003339">
    <property type="entry name" value="PRK04351.1"/>
    <property type="match status" value="1"/>
</dbReference>
<keyword evidence="3" id="KW-1185">Reference proteome</keyword>
<accession>A0A0R1JSP6</accession>
<proteinExistence type="predicted"/>
<dbReference type="STRING" id="1291734.FD02_GL001930"/>
<dbReference type="PATRIC" id="fig|1291734.4.peg.1983"/>
<dbReference type="Pfam" id="PF10263">
    <property type="entry name" value="SprT-like"/>
    <property type="match status" value="1"/>
</dbReference>
<evidence type="ECO:0000259" key="1">
    <source>
        <dbReference type="SMART" id="SM00731"/>
    </source>
</evidence>
<dbReference type="OrthoDB" id="9799909at2"/>
<reference evidence="2 3" key="1">
    <citation type="journal article" date="2015" name="Genome Announc.">
        <title>Expanding the biotechnology potential of lactobacilli through comparative genomics of 213 strains and associated genera.</title>
        <authorList>
            <person name="Sun Z."/>
            <person name="Harris H.M."/>
            <person name="McCann A."/>
            <person name="Guo C."/>
            <person name="Argimon S."/>
            <person name="Zhang W."/>
            <person name="Yang X."/>
            <person name="Jeffery I.B."/>
            <person name="Cooney J.C."/>
            <person name="Kagawa T.F."/>
            <person name="Liu W."/>
            <person name="Song Y."/>
            <person name="Salvetti E."/>
            <person name="Wrobel A."/>
            <person name="Rasinkangas P."/>
            <person name="Parkhill J."/>
            <person name="Rea M.C."/>
            <person name="O'Sullivan O."/>
            <person name="Ritari J."/>
            <person name="Douillard F.P."/>
            <person name="Paul Ross R."/>
            <person name="Yang R."/>
            <person name="Briner A.E."/>
            <person name="Felis G.E."/>
            <person name="de Vos W.M."/>
            <person name="Barrangou R."/>
            <person name="Klaenhammer T.R."/>
            <person name="Caufield P.W."/>
            <person name="Cui Y."/>
            <person name="Zhang H."/>
            <person name="O'Toole P.W."/>
        </authorList>
    </citation>
    <scope>NUCLEOTIDE SEQUENCE [LARGE SCALE GENOMIC DNA]</scope>
    <source>
        <strain evidence="2 3">JCM 17158</strain>
    </source>
</reference>
<sequence>MTNQELQAWVERVSLADFHLPFRHRATFNARLRITGGRFNLRDENLDFNPSMFATITVAQQLGIIRHELVHYHLYRAHQGYKHRDADFKQLLAAVGGSRYAPSVARREPRYVYVCTQCGQQYPRQRRINVRRFGCGRCGGRLKLVSSH</sequence>
<evidence type="ECO:0000313" key="2">
    <source>
        <dbReference type="EMBL" id="KRK71689.1"/>
    </source>
</evidence>
<dbReference type="Pfam" id="PF17283">
    <property type="entry name" value="Zn_ribbon_SprT"/>
    <property type="match status" value="1"/>
</dbReference>
<gene>
    <name evidence="2" type="ORF">FD02_GL001930</name>
</gene>
<dbReference type="InterPro" id="IPR035240">
    <property type="entry name" value="SprT_Zn_ribbon"/>
</dbReference>
<protein>
    <recommendedName>
        <fullName evidence="1">SprT-like domain-containing protein</fullName>
    </recommendedName>
</protein>
<feature type="domain" description="SprT-like" evidence="1">
    <location>
        <begin position="4"/>
        <end position="145"/>
    </location>
</feature>
<dbReference type="EMBL" id="AZDJ01000026">
    <property type="protein sequence ID" value="KRK71689.1"/>
    <property type="molecule type" value="Genomic_DNA"/>
</dbReference>
<organism evidence="2 3">
    <name type="scientific">Lacticaseibacillus nasuensis JCM 17158</name>
    <dbReference type="NCBI Taxonomy" id="1291734"/>
    <lineage>
        <taxon>Bacteria</taxon>
        <taxon>Bacillati</taxon>
        <taxon>Bacillota</taxon>
        <taxon>Bacilli</taxon>
        <taxon>Lactobacillales</taxon>
        <taxon>Lactobacillaceae</taxon>
        <taxon>Lacticaseibacillus</taxon>
    </lineage>
</organism>
<dbReference type="SMART" id="SM00731">
    <property type="entry name" value="SprT"/>
    <property type="match status" value="1"/>
</dbReference>
<dbReference type="GO" id="GO:0006950">
    <property type="term" value="P:response to stress"/>
    <property type="evidence" value="ECO:0007669"/>
    <property type="project" value="UniProtKB-ARBA"/>
</dbReference>
<dbReference type="InterPro" id="IPR006640">
    <property type="entry name" value="SprT-like_domain"/>
</dbReference>